<reference evidence="1 2" key="1">
    <citation type="submission" date="2016-02" db="EMBL/GenBank/DDBJ databases">
        <title>Genome analysis of coral dinoflagellate symbionts highlights evolutionary adaptations to a symbiotic lifestyle.</title>
        <authorList>
            <person name="Aranda M."/>
            <person name="Li Y."/>
            <person name="Liew Y.J."/>
            <person name="Baumgarten S."/>
            <person name="Simakov O."/>
            <person name="Wilson M."/>
            <person name="Piel J."/>
            <person name="Ashoor H."/>
            <person name="Bougouffa S."/>
            <person name="Bajic V.B."/>
            <person name="Ryu T."/>
            <person name="Ravasi T."/>
            <person name="Bayer T."/>
            <person name="Micklem G."/>
            <person name="Kim H."/>
            <person name="Bhak J."/>
            <person name="Lajeunesse T.C."/>
            <person name="Voolstra C.R."/>
        </authorList>
    </citation>
    <scope>NUCLEOTIDE SEQUENCE [LARGE SCALE GENOMIC DNA]</scope>
    <source>
        <strain evidence="1 2">CCMP2467</strain>
    </source>
</reference>
<dbReference type="Proteomes" id="UP000186817">
    <property type="component" value="Unassembled WGS sequence"/>
</dbReference>
<dbReference type="OrthoDB" id="333024at2759"/>
<sequence length="120" mass="13348">MPSLRLLLKQPRAFPEERDGLFAQRTGATWALDWETQLLGVGEAVPARPLVMQVGDTLILEVPQTDQSGEYRYMVSVYMDKTDVLSKPVNEVIEVKAPKKGKKGGPEPDPLLQLTFVALQ</sequence>
<proteinExistence type="predicted"/>
<evidence type="ECO:0000313" key="1">
    <source>
        <dbReference type="EMBL" id="OLP74265.1"/>
    </source>
</evidence>
<comment type="caution">
    <text evidence="1">The sequence shown here is derived from an EMBL/GenBank/DDBJ whole genome shotgun (WGS) entry which is preliminary data.</text>
</comment>
<gene>
    <name evidence="1" type="ORF">AK812_SmicGene46248</name>
</gene>
<keyword evidence="2" id="KW-1185">Reference proteome</keyword>
<evidence type="ECO:0000313" key="2">
    <source>
        <dbReference type="Proteomes" id="UP000186817"/>
    </source>
</evidence>
<protein>
    <submittedName>
        <fullName evidence="1">Uncharacterized protein</fullName>
    </submittedName>
</protein>
<name>A0A1Q9BUB9_SYMMI</name>
<organism evidence="1 2">
    <name type="scientific">Symbiodinium microadriaticum</name>
    <name type="common">Dinoflagellate</name>
    <name type="synonym">Zooxanthella microadriatica</name>
    <dbReference type="NCBI Taxonomy" id="2951"/>
    <lineage>
        <taxon>Eukaryota</taxon>
        <taxon>Sar</taxon>
        <taxon>Alveolata</taxon>
        <taxon>Dinophyceae</taxon>
        <taxon>Suessiales</taxon>
        <taxon>Symbiodiniaceae</taxon>
        <taxon>Symbiodinium</taxon>
    </lineage>
</organism>
<dbReference type="EMBL" id="LSRX01004016">
    <property type="protein sequence ID" value="OLP74265.1"/>
    <property type="molecule type" value="Genomic_DNA"/>
</dbReference>
<dbReference type="AlphaFoldDB" id="A0A1Q9BUB9"/>
<accession>A0A1Q9BUB9</accession>
<feature type="non-terminal residue" evidence="1">
    <location>
        <position position="120"/>
    </location>
</feature>